<dbReference type="EMBL" id="VDFQ02000005">
    <property type="protein sequence ID" value="KAA1420595.1"/>
    <property type="molecule type" value="Genomic_DNA"/>
</dbReference>
<keyword evidence="2" id="KW-0805">Transcription regulation</keyword>
<dbReference type="PRINTS" id="PR00038">
    <property type="entry name" value="HTHLUXR"/>
</dbReference>
<proteinExistence type="predicted"/>
<feature type="domain" description="Response regulatory" evidence="7">
    <location>
        <begin position="5"/>
        <end position="122"/>
    </location>
</feature>
<dbReference type="InterPro" id="IPR016032">
    <property type="entry name" value="Sig_transdc_resp-reg_C-effctor"/>
</dbReference>
<dbReference type="AlphaFoldDB" id="A0A5Q6RRH8"/>
<dbReference type="SMART" id="SM00421">
    <property type="entry name" value="HTH_LUXR"/>
    <property type="match status" value="1"/>
</dbReference>
<dbReference type="InterPro" id="IPR011006">
    <property type="entry name" value="CheY-like_superfamily"/>
</dbReference>
<evidence type="ECO:0000256" key="5">
    <source>
        <dbReference type="PROSITE-ProRule" id="PRU00169"/>
    </source>
</evidence>
<dbReference type="InterPro" id="IPR058245">
    <property type="entry name" value="NreC/VraR/RcsB-like_REC"/>
</dbReference>
<evidence type="ECO:0000313" key="9">
    <source>
        <dbReference type="Proteomes" id="UP000307768"/>
    </source>
</evidence>
<dbReference type="OrthoDB" id="9808843at2"/>
<accession>A0A5Q6RRH8</accession>
<feature type="modified residue" description="4-aspartylphosphate" evidence="5">
    <location>
        <position position="56"/>
    </location>
</feature>
<dbReference type="Pfam" id="PF00072">
    <property type="entry name" value="Response_reg"/>
    <property type="match status" value="1"/>
</dbReference>
<dbReference type="SMART" id="SM00448">
    <property type="entry name" value="REC"/>
    <property type="match status" value="1"/>
</dbReference>
<dbReference type="InterPro" id="IPR001789">
    <property type="entry name" value="Sig_transdc_resp-reg_receiver"/>
</dbReference>
<dbReference type="CDD" id="cd06170">
    <property type="entry name" value="LuxR_C_like"/>
    <property type="match status" value="1"/>
</dbReference>
<dbReference type="PROSITE" id="PS50043">
    <property type="entry name" value="HTH_LUXR_2"/>
    <property type="match status" value="1"/>
</dbReference>
<dbReference type="GO" id="GO:0000160">
    <property type="term" value="P:phosphorelay signal transduction system"/>
    <property type="evidence" value="ECO:0007669"/>
    <property type="project" value="InterPro"/>
</dbReference>
<evidence type="ECO:0000256" key="1">
    <source>
        <dbReference type="ARBA" id="ARBA00022553"/>
    </source>
</evidence>
<dbReference type="GO" id="GO:0003677">
    <property type="term" value="F:DNA binding"/>
    <property type="evidence" value="ECO:0007669"/>
    <property type="project" value="UniProtKB-KW"/>
</dbReference>
<evidence type="ECO:0000256" key="2">
    <source>
        <dbReference type="ARBA" id="ARBA00023015"/>
    </source>
</evidence>
<keyword evidence="1 5" id="KW-0597">Phosphoprotein</keyword>
<reference evidence="8 9" key="1">
    <citation type="submission" date="2019-09" db="EMBL/GenBank/DDBJ databases">
        <title>Mumia zhuanghuii sp. nov. isolated from the intestinal contents of plateau pika (Ochotona curzoniae) in the Qinghai-Tibet plateau of China.</title>
        <authorList>
            <person name="Tian Z."/>
        </authorList>
    </citation>
    <scope>NUCLEOTIDE SEQUENCE [LARGE SCALE GENOMIC DNA]</scope>
    <source>
        <strain evidence="9">350</strain>
    </source>
</reference>
<evidence type="ECO:0000256" key="4">
    <source>
        <dbReference type="ARBA" id="ARBA00023163"/>
    </source>
</evidence>
<dbReference type="Gene3D" id="3.40.50.2300">
    <property type="match status" value="1"/>
</dbReference>
<organism evidence="8 9">
    <name type="scientific">Mumia zhuanghuii</name>
    <dbReference type="NCBI Taxonomy" id="2585211"/>
    <lineage>
        <taxon>Bacteria</taxon>
        <taxon>Bacillati</taxon>
        <taxon>Actinomycetota</taxon>
        <taxon>Actinomycetes</taxon>
        <taxon>Propionibacteriales</taxon>
        <taxon>Nocardioidaceae</taxon>
        <taxon>Mumia</taxon>
    </lineage>
</organism>
<protein>
    <submittedName>
        <fullName evidence="8">Response regulator transcription factor</fullName>
    </submittedName>
</protein>
<dbReference type="CDD" id="cd17535">
    <property type="entry name" value="REC_NarL-like"/>
    <property type="match status" value="1"/>
</dbReference>
<dbReference type="GO" id="GO:0006355">
    <property type="term" value="P:regulation of DNA-templated transcription"/>
    <property type="evidence" value="ECO:0007669"/>
    <property type="project" value="InterPro"/>
</dbReference>
<dbReference type="InterPro" id="IPR039420">
    <property type="entry name" value="WalR-like"/>
</dbReference>
<feature type="domain" description="HTH luxR-type" evidence="6">
    <location>
        <begin position="140"/>
        <end position="205"/>
    </location>
</feature>
<dbReference type="PANTHER" id="PTHR43214">
    <property type="entry name" value="TWO-COMPONENT RESPONSE REGULATOR"/>
    <property type="match status" value="1"/>
</dbReference>
<evidence type="ECO:0000259" key="7">
    <source>
        <dbReference type="PROSITE" id="PS50110"/>
    </source>
</evidence>
<gene>
    <name evidence="8" type="ORF">FE697_016740</name>
</gene>
<dbReference type="Proteomes" id="UP000307768">
    <property type="component" value="Unassembled WGS sequence"/>
</dbReference>
<sequence>MTPVDAVLVDDHPVVRAGLRALLGASGAVRVVGEASSGEEALEVVARTGPQVVLMDLRLGAGMDGVATTSALRRRADPPYVLVLTTYDTDADILRAVESGAAGYLLKDTPPDQLVQAVVQAAAGETVLAPVVQQRLVDRLKNPTVELSARELEVLAKVADGLSNREVARALFISEATVKSHLVHVFGKLGVDSRTAAVAAAREAGLLP</sequence>
<comment type="caution">
    <text evidence="8">The sequence shown here is derived from an EMBL/GenBank/DDBJ whole genome shotgun (WGS) entry which is preliminary data.</text>
</comment>
<evidence type="ECO:0000259" key="6">
    <source>
        <dbReference type="PROSITE" id="PS50043"/>
    </source>
</evidence>
<dbReference type="RefSeq" id="WP_149770764.1">
    <property type="nucleotide sequence ID" value="NZ_VDFQ02000005.1"/>
</dbReference>
<evidence type="ECO:0000256" key="3">
    <source>
        <dbReference type="ARBA" id="ARBA00023125"/>
    </source>
</evidence>
<keyword evidence="3" id="KW-0238">DNA-binding</keyword>
<dbReference type="PROSITE" id="PS50110">
    <property type="entry name" value="RESPONSE_REGULATORY"/>
    <property type="match status" value="1"/>
</dbReference>
<dbReference type="Pfam" id="PF00196">
    <property type="entry name" value="GerE"/>
    <property type="match status" value="1"/>
</dbReference>
<dbReference type="InterPro" id="IPR000792">
    <property type="entry name" value="Tscrpt_reg_LuxR_C"/>
</dbReference>
<dbReference type="PANTHER" id="PTHR43214:SF24">
    <property type="entry name" value="TRANSCRIPTIONAL REGULATORY PROTEIN NARL-RELATED"/>
    <property type="match status" value="1"/>
</dbReference>
<name>A0A5Q6RRH8_9ACTN</name>
<dbReference type="SUPFAM" id="SSF46894">
    <property type="entry name" value="C-terminal effector domain of the bipartite response regulators"/>
    <property type="match status" value="1"/>
</dbReference>
<keyword evidence="4" id="KW-0804">Transcription</keyword>
<dbReference type="SUPFAM" id="SSF52172">
    <property type="entry name" value="CheY-like"/>
    <property type="match status" value="1"/>
</dbReference>
<evidence type="ECO:0000313" key="8">
    <source>
        <dbReference type="EMBL" id="KAA1420595.1"/>
    </source>
</evidence>
<dbReference type="PROSITE" id="PS00622">
    <property type="entry name" value="HTH_LUXR_1"/>
    <property type="match status" value="1"/>
</dbReference>